<dbReference type="Proteomes" id="UP001281410">
    <property type="component" value="Unassembled WGS sequence"/>
</dbReference>
<evidence type="ECO:0000313" key="3">
    <source>
        <dbReference type="Proteomes" id="UP001281410"/>
    </source>
</evidence>
<sequence>MKRKNLSFPCRGRELKWRSNKFDHIQPFRTGTCYQADFRLNHGCINELVKVWFENLLSSKLHHGTFWTPNGGHISSQHSISKTDLGKNISNPNILMLYQCITKNIKLPSTFPRPNNEATLSMVLNFD</sequence>
<dbReference type="AlphaFoldDB" id="A0AAE0DWJ4"/>
<name>A0AAE0DWJ4_9ROSI</name>
<proteinExistence type="predicted"/>
<keyword evidence="3" id="KW-1185">Reference proteome</keyword>
<organism evidence="1 3">
    <name type="scientific">Dipteronia sinensis</name>
    <dbReference type="NCBI Taxonomy" id="43782"/>
    <lineage>
        <taxon>Eukaryota</taxon>
        <taxon>Viridiplantae</taxon>
        <taxon>Streptophyta</taxon>
        <taxon>Embryophyta</taxon>
        <taxon>Tracheophyta</taxon>
        <taxon>Spermatophyta</taxon>
        <taxon>Magnoliopsida</taxon>
        <taxon>eudicotyledons</taxon>
        <taxon>Gunneridae</taxon>
        <taxon>Pentapetalae</taxon>
        <taxon>rosids</taxon>
        <taxon>malvids</taxon>
        <taxon>Sapindales</taxon>
        <taxon>Sapindaceae</taxon>
        <taxon>Hippocastanoideae</taxon>
        <taxon>Acereae</taxon>
        <taxon>Dipteronia</taxon>
    </lineage>
</organism>
<evidence type="ECO:0000313" key="2">
    <source>
        <dbReference type="EMBL" id="KAK3221785.1"/>
    </source>
</evidence>
<protein>
    <submittedName>
        <fullName evidence="1">Uncharacterized protein</fullName>
    </submittedName>
</protein>
<dbReference type="EMBL" id="JANJYJ010000008">
    <property type="protein sequence ID" value="KAK3193682.1"/>
    <property type="molecule type" value="Genomic_DNA"/>
</dbReference>
<evidence type="ECO:0000313" key="1">
    <source>
        <dbReference type="EMBL" id="KAK3193682.1"/>
    </source>
</evidence>
<comment type="caution">
    <text evidence="1">The sequence shown here is derived from an EMBL/GenBank/DDBJ whole genome shotgun (WGS) entry which is preliminary data.</text>
</comment>
<gene>
    <name evidence="2" type="ORF">Dsin_008810</name>
    <name evidence="1" type="ORF">Dsin_024992</name>
</gene>
<reference evidence="1" key="1">
    <citation type="journal article" date="2023" name="Plant J.">
        <title>Genome sequences and population genomics provide insights into the demographic history, inbreeding, and mutation load of two 'living fossil' tree species of Dipteronia.</title>
        <authorList>
            <person name="Feng Y."/>
            <person name="Comes H.P."/>
            <person name="Chen J."/>
            <person name="Zhu S."/>
            <person name="Lu R."/>
            <person name="Zhang X."/>
            <person name="Li P."/>
            <person name="Qiu J."/>
            <person name="Olsen K.M."/>
            <person name="Qiu Y."/>
        </authorList>
    </citation>
    <scope>NUCLEOTIDE SEQUENCE</scope>
    <source>
        <strain evidence="1">NBL</strain>
    </source>
</reference>
<dbReference type="EMBL" id="JANJYJ010000003">
    <property type="protein sequence ID" value="KAK3221785.1"/>
    <property type="molecule type" value="Genomic_DNA"/>
</dbReference>
<accession>A0AAE0DWJ4</accession>